<gene>
    <name evidence="1" type="ORF">Pint_09983</name>
</gene>
<protein>
    <submittedName>
        <fullName evidence="1">Uncharacterized protein</fullName>
    </submittedName>
</protein>
<sequence>MDGVNGSTSTTTTVVDEIVDVLLPSPPHDPDFSPVGSPESVDVPIPPSDDDPDHVPAEDQAKEPELPSTAPVLADDPKLKIIKQVEYYFSDENLPTDKYMMSLIKKNKEGFVPISVIASFRKLKKLTQDNKSIVAALRESSLLVVSSNGKKVKRLNPLPVTEVKDSKLFTVLVENLPEDHSVENIRKIFAQAGNIRKICIRDPHATEESKKGSKAEFMISNKLHALVEYETVEAAEKAVVTLNNEQDWRNGMRVKLLKRVAQYGHRRQGWRVDSERSNTGRTSDPLGDEENNNLSENQDDTPDEEDGDRISKEKNGQKGRNRGRPRRQRYRGSNGLGHGTISSSYEAAKPPPGPRMPDGTRGFTMGRGRPPVSI</sequence>
<comment type="caution">
    <text evidence="1">The sequence shown here is derived from an EMBL/GenBank/DDBJ whole genome shotgun (WGS) entry which is preliminary data.</text>
</comment>
<name>A0ACC0XER7_9ROSI</name>
<dbReference type="Proteomes" id="UP001163603">
    <property type="component" value="Chromosome 12"/>
</dbReference>
<dbReference type="EMBL" id="CM047747">
    <property type="protein sequence ID" value="KAJ0016878.1"/>
    <property type="molecule type" value="Genomic_DNA"/>
</dbReference>
<evidence type="ECO:0000313" key="1">
    <source>
        <dbReference type="EMBL" id="KAJ0016878.1"/>
    </source>
</evidence>
<proteinExistence type="predicted"/>
<evidence type="ECO:0000313" key="2">
    <source>
        <dbReference type="Proteomes" id="UP001163603"/>
    </source>
</evidence>
<keyword evidence="2" id="KW-1185">Reference proteome</keyword>
<organism evidence="1 2">
    <name type="scientific">Pistacia integerrima</name>
    <dbReference type="NCBI Taxonomy" id="434235"/>
    <lineage>
        <taxon>Eukaryota</taxon>
        <taxon>Viridiplantae</taxon>
        <taxon>Streptophyta</taxon>
        <taxon>Embryophyta</taxon>
        <taxon>Tracheophyta</taxon>
        <taxon>Spermatophyta</taxon>
        <taxon>Magnoliopsida</taxon>
        <taxon>eudicotyledons</taxon>
        <taxon>Gunneridae</taxon>
        <taxon>Pentapetalae</taxon>
        <taxon>rosids</taxon>
        <taxon>malvids</taxon>
        <taxon>Sapindales</taxon>
        <taxon>Anacardiaceae</taxon>
        <taxon>Pistacia</taxon>
    </lineage>
</organism>
<accession>A0ACC0XER7</accession>
<reference evidence="2" key="1">
    <citation type="journal article" date="2023" name="G3 (Bethesda)">
        <title>Genome assembly and association tests identify interacting loci associated with vigor, precocity, and sex in interspecific pistachio rootstocks.</title>
        <authorList>
            <person name="Palmer W."/>
            <person name="Jacygrad E."/>
            <person name="Sagayaradj S."/>
            <person name="Cavanaugh K."/>
            <person name="Han R."/>
            <person name="Bertier L."/>
            <person name="Beede B."/>
            <person name="Kafkas S."/>
            <person name="Golino D."/>
            <person name="Preece J."/>
            <person name="Michelmore R."/>
        </authorList>
    </citation>
    <scope>NUCLEOTIDE SEQUENCE [LARGE SCALE GENOMIC DNA]</scope>
</reference>